<evidence type="ECO:0000256" key="2">
    <source>
        <dbReference type="SAM" id="Phobius"/>
    </source>
</evidence>
<dbReference type="AlphaFoldDB" id="A0AAD9JV10"/>
<reference evidence="3" key="1">
    <citation type="journal article" date="2023" name="Mol. Biol. Evol.">
        <title>Third-Generation Sequencing Reveals the Adaptive Role of the Epigenome in Three Deep-Sea Polychaetes.</title>
        <authorList>
            <person name="Perez M."/>
            <person name="Aroh O."/>
            <person name="Sun Y."/>
            <person name="Lan Y."/>
            <person name="Juniper S.K."/>
            <person name="Young C.R."/>
            <person name="Angers B."/>
            <person name="Qian P.Y."/>
        </authorList>
    </citation>
    <scope>NUCLEOTIDE SEQUENCE</scope>
    <source>
        <strain evidence="3">P08H-3</strain>
    </source>
</reference>
<gene>
    <name evidence="3" type="ORF">LSH36_143g05066</name>
</gene>
<accession>A0AAD9JV10</accession>
<keyword evidence="4" id="KW-1185">Reference proteome</keyword>
<dbReference type="PANTHER" id="PTHR34651:SF1">
    <property type="entry name" value="SIMILAR TO ENSANGP00000021391"/>
    <property type="match status" value="1"/>
</dbReference>
<comment type="caution">
    <text evidence="3">The sequence shown here is derived from an EMBL/GenBank/DDBJ whole genome shotgun (WGS) entry which is preliminary data.</text>
</comment>
<feature type="compositionally biased region" description="Polar residues" evidence="1">
    <location>
        <begin position="135"/>
        <end position="150"/>
    </location>
</feature>
<dbReference type="PANTHER" id="PTHR34651">
    <property type="entry name" value="SIMILAR TO ENSANGP00000021391"/>
    <property type="match status" value="1"/>
</dbReference>
<dbReference type="EMBL" id="JAODUP010000143">
    <property type="protein sequence ID" value="KAK2159949.1"/>
    <property type="molecule type" value="Genomic_DNA"/>
</dbReference>
<evidence type="ECO:0000313" key="4">
    <source>
        <dbReference type="Proteomes" id="UP001208570"/>
    </source>
</evidence>
<keyword evidence="2" id="KW-0472">Membrane</keyword>
<evidence type="ECO:0000313" key="3">
    <source>
        <dbReference type="EMBL" id="KAK2159949.1"/>
    </source>
</evidence>
<dbReference type="Proteomes" id="UP001208570">
    <property type="component" value="Unassembled WGS sequence"/>
</dbReference>
<dbReference type="InterPro" id="IPR029245">
    <property type="entry name" value="DUF4528"/>
</dbReference>
<sequence>MCERICVVLRFLLAKPHRPKASEVLTNHLKKRGLPHWTSFCVPYRYVDNDQLGLSHFNWPVDGANYHILRTGCFPFIKYHCTKRSHEDLSFDNTFFTILKLFNLVFFLLVFIALIVKIVSFVYQTLTPGFQKENSSSLQHFPDSESQNHGGKNIRKRKTPPPRSQLACQNIVKEE</sequence>
<name>A0AAD9JV10_9ANNE</name>
<protein>
    <submittedName>
        <fullName evidence="3">Uncharacterized protein</fullName>
    </submittedName>
</protein>
<feature type="transmembrane region" description="Helical" evidence="2">
    <location>
        <begin position="101"/>
        <end position="123"/>
    </location>
</feature>
<keyword evidence="2" id="KW-1133">Transmembrane helix</keyword>
<keyword evidence="2" id="KW-0812">Transmembrane</keyword>
<feature type="region of interest" description="Disordered" evidence="1">
    <location>
        <begin position="135"/>
        <end position="167"/>
    </location>
</feature>
<organism evidence="3 4">
    <name type="scientific">Paralvinella palmiformis</name>
    <dbReference type="NCBI Taxonomy" id="53620"/>
    <lineage>
        <taxon>Eukaryota</taxon>
        <taxon>Metazoa</taxon>
        <taxon>Spiralia</taxon>
        <taxon>Lophotrochozoa</taxon>
        <taxon>Annelida</taxon>
        <taxon>Polychaeta</taxon>
        <taxon>Sedentaria</taxon>
        <taxon>Canalipalpata</taxon>
        <taxon>Terebellida</taxon>
        <taxon>Terebelliformia</taxon>
        <taxon>Alvinellidae</taxon>
        <taxon>Paralvinella</taxon>
    </lineage>
</organism>
<proteinExistence type="predicted"/>
<evidence type="ECO:0000256" key="1">
    <source>
        <dbReference type="SAM" id="MobiDB-lite"/>
    </source>
</evidence>
<dbReference type="Pfam" id="PF15031">
    <property type="entry name" value="DUF4528"/>
    <property type="match status" value="1"/>
</dbReference>